<feature type="transmembrane region" description="Helical" evidence="6">
    <location>
        <begin position="208"/>
        <end position="234"/>
    </location>
</feature>
<keyword evidence="3" id="KW-0807">Transducer</keyword>
<dbReference type="SUPFAM" id="SSF58104">
    <property type="entry name" value="Methyl-accepting chemotaxis protein (MCP) signaling domain"/>
    <property type="match status" value="1"/>
</dbReference>
<evidence type="ECO:0000313" key="10">
    <source>
        <dbReference type="Proteomes" id="UP001629214"/>
    </source>
</evidence>
<dbReference type="RefSeq" id="WP_408166864.1">
    <property type="nucleotide sequence ID" value="NZ_JAQQFR010000004.1"/>
</dbReference>
<evidence type="ECO:0000256" key="2">
    <source>
        <dbReference type="ARBA" id="ARBA00029447"/>
    </source>
</evidence>
<evidence type="ECO:0000256" key="5">
    <source>
        <dbReference type="SAM" id="MobiDB-lite"/>
    </source>
</evidence>
<gene>
    <name evidence="9" type="ORF">PQR63_07150</name>
</gene>
<dbReference type="CDD" id="cd06225">
    <property type="entry name" value="HAMP"/>
    <property type="match status" value="1"/>
</dbReference>
<dbReference type="PANTHER" id="PTHR43531:SF14">
    <property type="entry name" value="METHYL-ACCEPTING CHEMOTAXIS PROTEIN I-RELATED"/>
    <property type="match status" value="1"/>
</dbReference>
<keyword evidence="6" id="KW-0472">Membrane</keyword>
<dbReference type="CDD" id="cd11386">
    <property type="entry name" value="MCP_signal"/>
    <property type="match status" value="1"/>
</dbReference>
<dbReference type="PROSITE" id="PS50111">
    <property type="entry name" value="CHEMOTAXIS_TRANSDUC_2"/>
    <property type="match status" value="1"/>
</dbReference>
<feature type="coiled-coil region" evidence="4">
    <location>
        <begin position="489"/>
        <end position="527"/>
    </location>
</feature>
<evidence type="ECO:0000256" key="3">
    <source>
        <dbReference type="PROSITE-ProRule" id="PRU00284"/>
    </source>
</evidence>
<accession>A0ABW8Z762</accession>
<dbReference type="SMART" id="SM00304">
    <property type="entry name" value="HAMP"/>
    <property type="match status" value="1"/>
</dbReference>
<dbReference type="Gene3D" id="1.10.287.950">
    <property type="entry name" value="Methyl-accepting chemotaxis protein"/>
    <property type="match status" value="1"/>
</dbReference>
<comment type="caution">
    <text evidence="9">The sequence shown here is derived from an EMBL/GenBank/DDBJ whole genome shotgun (WGS) entry which is preliminary data.</text>
</comment>
<feature type="region of interest" description="Disordered" evidence="5">
    <location>
        <begin position="545"/>
        <end position="611"/>
    </location>
</feature>
<keyword evidence="6" id="KW-0812">Transmembrane</keyword>
<evidence type="ECO:0000259" key="7">
    <source>
        <dbReference type="PROSITE" id="PS50111"/>
    </source>
</evidence>
<sequence length="611" mass="64994">MGKLFTLKRSFLLFFAVLAVLSILMACALQLILRAQNEIERSGDARYNSYKLAVEVRNTSERLTAAVRSYVVTGDARYETLYWDIVAVVDGKKPRPDGRTIPLVDLMKQAGFTEQEFAKLNEAQSLSIGLIKTEEIAMHAVKGEYDDGAGKFTKKDEPNLETARKLVHDDAYEKKSAAIMKPINEFQQLLDQRTSRELDKARADGRKAYMLALAMLALMVIISVAVLYALYVLIKKQIDQSLDAAERLATGDLTVKLAIERDDEIGRLMAAINGIGEGLASVVGNVRSGTETINVASKEIAIGNADLSSRTESQASGLEETASSMEELTSTVRQNADNARQANSLVTSASELAIKGGEVVGNVVQTMGSIKESSSKIVDIISVIDGIAFQTNILALNAAVEAARAGEQGRGFAVVASEVRSLAQRSASAAKEIKELIGDSVGKVDAGGKLVDDARATMGEIVTSVKHVADIMGEITAASQEQSVGIESVNRAITQMDEITQQNAALVEQAAAAAESLQEQAGLLTQAVSVFKLSGAHHSDVRAVASGALPKSPKPTYKAAPTPKSWAEPSKPSSSPKSVSKPALPAASSGSASAGSKVKSTTTDENSWEEF</sequence>
<keyword evidence="4" id="KW-0175">Coiled coil</keyword>
<dbReference type="InterPro" id="IPR051310">
    <property type="entry name" value="MCP_chemotaxis"/>
</dbReference>
<dbReference type="Proteomes" id="UP001629214">
    <property type="component" value="Unassembled WGS sequence"/>
</dbReference>
<evidence type="ECO:0000259" key="8">
    <source>
        <dbReference type="PROSITE" id="PS50885"/>
    </source>
</evidence>
<comment type="similarity">
    <text evidence="2">Belongs to the methyl-accepting chemotaxis (MCP) protein family.</text>
</comment>
<feature type="domain" description="Methyl-accepting transducer" evidence="7">
    <location>
        <begin position="289"/>
        <end position="518"/>
    </location>
</feature>
<protein>
    <submittedName>
        <fullName evidence="9">Methyl-accepting chemotaxis protein</fullName>
    </submittedName>
</protein>
<name>A0ABW8Z762_9BURK</name>
<keyword evidence="10" id="KW-1185">Reference proteome</keyword>
<organism evidence="9 10">
    <name type="scientific">Herbaspirillum rhizosphaerae</name>
    <dbReference type="NCBI Taxonomy" id="346179"/>
    <lineage>
        <taxon>Bacteria</taxon>
        <taxon>Pseudomonadati</taxon>
        <taxon>Pseudomonadota</taxon>
        <taxon>Betaproteobacteria</taxon>
        <taxon>Burkholderiales</taxon>
        <taxon>Oxalobacteraceae</taxon>
        <taxon>Herbaspirillum</taxon>
    </lineage>
</organism>
<evidence type="ECO:0000256" key="6">
    <source>
        <dbReference type="SAM" id="Phobius"/>
    </source>
</evidence>
<feature type="compositionally biased region" description="Low complexity" evidence="5">
    <location>
        <begin position="550"/>
        <end position="600"/>
    </location>
</feature>
<dbReference type="PROSITE" id="PS51257">
    <property type="entry name" value="PROKAR_LIPOPROTEIN"/>
    <property type="match status" value="1"/>
</dbReference>
<dbReference type="PANTHER" id="PTHR43531">
    <property type="entry name" value="PROTEIN ICFG"/>
    <property type="match status" value="1"/>
</dbReference>
<reference evidence="9 10" key="1">
    <citation type="journal article" date="2024" name="Chem. Sci.">
        <title>Discovery of megapolipeptins by genome mining of a Burkholderiales bacteria collection.</title>
        <authorList>
            <person name="Paulo B.S."/>
            <person name="Recchia M.J.J."/>
            <person name="Lee S."/>
            <person name="Fergusson C.H."/>
            <person name="Romanowski S.B."/>
            <person name="Hernandez A."/>
            <person name="Krull N."/>
            <person name="Liu D.Y."/>
            <person name="Cavanagh H."/>
            <person name="Bos A."/>
            <person name="Gray C.A."/>
            <person name="Murphy B.T."/>
            <person name="Linington R.G."/>
            <person name="Eustaquio A.S."/>
        </authorList>
    </citation>
    <scope>NUCLEOTIDE SEQUENCE [LARGE SCALE GENOMIC DNA]</scope>
    <source>
        <strain evidence="9 10">RL21-008-BIB-B</strain>
    </source>
</reference>
<keyword evidence="1" id="KW-0488">Methylation</keyword>
<dbReference type="InterPro" id="IPR003660">
    <property type="entry name" value="HAMP_dom"/>
</dbReference>
<dbReference type="EMBL" id="JAQQFR010000004">
    <property type="protein sequence ID" value="MFL9878148.1"/>
    <property type="molecule type" value="Genomic_DNA"/>
</dbReference>
<feature type="domain" description="HAMP" evidence="8">
    <location>
        <begin position="232"/>
        <end position="284"/>
    </location>
</feature>
<dbReference type="Pfam" id="PF00015">
    <property type="entry name" value="MCPsignal"/>
    <property type="match status" value="1"/>
</dbReference>
<evidence type="ECO:0000313" key="9">
    <source>
        <dbReference type="EMBL" id="MFL9878148.1"/>
    </source>
</evidence>
<dbReference type="PROSITE" id="PS50885">
    <property type="entry name" value="HAMP"/>
    <property type="match status" value="1"/>
</dbReference>
<keyword evidence="6" id="KW-1133">Transmembrane helix</keyword>
<evidence type="ECO:0000256" key="1">
    <source>
        <dbReference type="ARBA" id="ARBA00022481"/>
    </source>
</evidence>
<dbReference type="Pfam" id="PF00672">
    <property type="entry name" value="HAMP"/>
    <property type="match status" value="1"/>
</dbReference>
<evidence type="ECO:0000256" key="4">
    <source>
        <dbReference type="SAM" id="Coils"/>
    </source>
</evidence>
<dbReference type="InterPro" id="IPR004089">
    <property type="entry name" value="MCPsignal_dom"/>
</dbReference>
<proteinExistence type="inferred from homology"/>
<dbReference type="SMART" id="SM00283">
    <property type="entry name" value="MA"/>
    <property type="match status" value="1"/>
</dbReference>
<feature type="transmembrane region" description="Helical" evidence="6">
    <location>
        <begin position="12"/>
        <end position="33"/>
    </location>
</feature>